<dbReference type="PANTHER" id="PTHR14499:SF131">
    <property type="entry name" value="VOLTAGE-GATED CHANNEL, PUTATIVE-RELATED"/>
    <property type="match status" value="1"/>
</dbReference>
<dbReference type="InterPro" id="IPR003131">
    <property type="entry name" value="T1-type_BTB"/>
</dbReference>
<evidence type="ECO:0000313" key="3">
    <source>
        <dbReference type="Proteomes" id="UP000002316"/>
    </source>
</evidence>
<dbReference type="Pfam" id="PF02214">
    <property type="entry name" value="BTB_2"/>
    <property type="match status" value="1"/>
</dbReference>
<dbReference type="GeneID" id="23865239"/>
<dbReference type="InterPro" id="IPR011333">
    <property type="entry name" value="SKP1/BTB/POZ_sf"/>
</dbReference>
<dbReference type="Proteomes" id="UP000002316">
    <property type="component" value="Chromosome 10"/>
</dbReference>
<protein>
    <submittedName>
        <fullName evidence="2">Potassium voltage-gated channel, putative</fullName>
    </submittedName>
</protein>
<proteinExistence type="predicted"/>
<dbReference type="EMBL" id="FN554973">
    <property type="protein sequence ID" value="CBH16873.1"/>
    <property type="molecule type" value="Genomic_DNA"/>
</dbReference>
<dbReference type="VEuPathDB" id="TriTrypDB:Tbg972.10.19810"/>
<dbReference type="Gene3D" id="3.30.710.10">
    <property type="entry name" value="Potassium Channel Kv1.1, Chain A"/>
    <property type="match status" value="1"/>
</dbReference>
<evidence type="ECO:0000313" key="2">
    <source>
        <dbReference type="EMBL" id="CBH16873.1"/>
    </source>
</evidence>
<dbReference type="KEGG" id="tbg:TbgDal_X19810"/>
<feature type="domain" description="Potassium channel tetramerisation-type BTB" evidence="1">
    <location>
        <begin position="13"/>
        <end position="98"/>
    </location>
</feature>
<dbReference type="AlphaFoldDB" id="D0A0W5"/>
<dbReference type="OrthoDB" id="2414723at2759"/>
<gene>
    <name evidence="2" type="ORF">TbgDal_X19810</name>
</gene>
<dbReference type="SUPFAM" id="SSF54695">
    <property type="entry name" value="POZ domain"/>
    <property type="match status" value="1"/>
</dbReference>
<dbReference type="RefSeq" id="XP_011779137.1">
    <property type="nucleotide sequence ID" value="XM_011780835.1"/>
</dbReference>
<name>D0A0W5_TRYB9</name>
<dbReference type="PANTHER" id="PTHR14499">
    <property type="entry name" value="POTASSIUM CHANNEL TETRAMERIZATION DOMAIN-CONTAINING"/>
    <property type="match status" value="1"/>
</dbReference>
<dbReference type="GO" id="GO:0051260">
    <property type="term" value="P:protein homooligomerization"/>
    <property type="evidence" value="ECO:0007669"/>
    <property type="project" value="InterPro"/>
</dbReference>
<organism evidence="2 3">
    <name type="scientific">Trypanosoma brucei gambiense (strain MHOM/CI/86/DAL972)</name>
    <dbReference type="NCBI Taxonomy" id="679716"/>
    <lineage>
        <taxon>Eukaryota</taxon>
        <taxon>Discoba</taxon>
        <taxon>Euglenozoa</taxon>
        <taxon>Kinetoplastea</taxon>
        <taxon>Metakinetoplastina</taxon>
        <taxon>Trypanosomatida</taxon>
        <taxon>Trypanosomatidae</taxon>
        <taxon>Trypanosoma</taxon>
    </lineage>
</organism>
<sequence length="307" mass="34606">MRFINQAASDRAVINAGGRRFETLFSTLHRYPDTPFAQLFPLPGRGARQHRGREFFLDVTPHVFEYILGFLRTNQLNLPAENLQIRAEVVYSMNQWGLLEHAFPPEVIEDGEGCSTGGAVVKLPDVCVVQVCDHMQHDQGVKRHALTITYGADGFQLRSLIRRVRRDLERQLSSTYWQCYQTNERAAFFVTTKVANGTADLLTTSVTQQLVEHTESMGYSLASSYVTLSPDVVHTSVRMLIHNFTFRRSRRVEVEPGDGIALGEGSETIEAEPNIPTMHVGPRREPLNAAESIPPRNERAVNIWTVD</sequence>
<reference evidence="3" key="1">
    <citation type="journal article" date="2010" name="PLoS Negl. Trop. Dis.">
        <title>The genome sequence of Trypanosoma brucei gambiense, causative agent of chronic human african trypanosomiasis.</title>
        <authorList>
            <person name="Jackson A.P."/>
            <person name="Sanders M."/>
            <person name="Berry A."/>
            <person name="McQuillan J."/>
            <person name="Aslett M.A."/>
            <person name="Quail M.A."/>
            <person name="Chukualim B."/>
            <person name="Capewell P."/>
            <person name="MacLeod A."/>
            <person name="Melville S.E."/>
            <person name="Gibson W."/>
            <person name="Barry J.D."/>
            <person name="Berriman M."/>
            <person name="Hertz-Fowler C."/>
        </authorList>
    </citation>
    <scope>NUCLEOTIDE SEQUENCE [LARGE SCALE GENOMIC DNA]</scope>
    <source>
        <strain evidence="3">MHOM/CI/86/DAL972</strain>
    </source>
</reference>
<evidence type="ECO:0000259" key="1">
    <source>
        <dbReference type="Pfam" id="PF02214"/>
    </source>
</evidence>
<accession>D0A0W5</accession>